<evidence type="ECO:0000256" key="2">
    <source>
        <dbReference type="ARBA" id="ARBA00023172"/>
    </source>
</evidence>
<organism evidence="6">
    <name type="scientific">bioreactor metagenome</name>
    <dbReference type="NCBI Taxonomy" id="1076179"/>
    <lineage>
        <taxon>unclassified sequences</taxon>
        <taxon>metagenomes</taxon>
        <taxon>ecological metagenomes</taxon>
    </lineage>
</organism>
<evidence type="ECO:0000259" key="5">
    <source>
        <dbReference type="Pfam" id="PF14287"/>
    </source>
</evidence>
<protein>
    <recommendedName>
        <fullName evidence="7">Recombinase zinc beta ribbon domain-containing protein</fullName>
    </recommendedName>
</protein>
<proteinExistence type="predicted"/>
<dbReference type="InterPro" id="IPR025378">
    <property type="entry name" value="DUF4368"/>
</dbReference>
<sequence length="262" mass="30430">MIFEDTQEAIIDKVTWDRVQKIRKNKRRPTKTGKSSIFSGLLFCGDCGAKMYFNTCNHFSPNQESFVCANSRKNVNPCSTHYIREHVLHDLVLEHLRQTLLSARADENEFVRMLGTQAVAEQKKELSAKRRELAKAQARACELDRLFQRIYEDNVNEKLSDERFAKLSDTYTTEQKELETRITALNEELSQQEHQVVNVEGFLKLVRKYTEIPDLNATILNEFIDRILVYAPQKIDGKRIQKITIQYNFVGKIPEQKESVVA</sequence>
<evidence type="ECO:0000256" key="3">
    <source>
        <dbReference type="SAM" id="Coils"/>
    </source>
</evidence>
<dbReference type="Pfam" id="PF13408">
    <property type="entry name" value="Zn_ribbon_recom"/>
    <property type="match status" value="1"/>
</dbReference>
<evidence type="ECO:0008006" key="7">
    <source>
        <dbReference type="Google" id="ProtNLM"/>
    </source>
</evidence>
<accession>A0A645BJ32</accession>
<feature type="domain" description="Recombinase zinc beta ribbon" evidence="4">
    <location>
        <begin position="37"/>
        <end position="97"/>
    </location>
</feature>
<dbReference type="PANTHER" id="PTHR30461">
    <property type="entry name" value="DNA-INVERTASE FROM LAMBDOID PROPHAGE"/>
    <property type="match status" value="1"/>
</dbReference>
<keyword evidence="1" id="KW-0238">DNA-binding</keyword>
<dbReference type="GO" id="GO:0003677">
    <property type="term" value="F:DNA binding"/>
    <property type="evidence" value="ECO:0007669"/>
    <property type="project" value="UniProtKB-KW"/>
</dbReference>
<name>A0A645BJ32_9ZZZZ</name>
<evidence type="ECO:0000259" key="4">
    <source>
        <dbReference type="Pfam" id="PF13408"/>
    </source>
</evidence>
<evidence type="ECO:0000313" key="6">
    <source>
        <dbReference type="EMBL" id="MPM65367.1"/>
    </source>
</evidence>
<dbReference type="EMBL" id="VSSQ01020477">
    <property type="protein sequence ID" value="MPM65367.1"/>
    <property type="molecule type" value="Genomic_DNA"/>
</dbReference>
<comment type="caution">
    <text evidence="6">The sequence shown here is derived from an EMBL/GenBank/DDBJ whole genome shotgun (WGS) entry which is preliminary data.</text>
</comment>
<feature type="coiled-coil region" evidence="3">
    <location>
        <begin position="168"/>
        <end position="195"/>
    </location>
</feature>
<dbReference type="Pfam" id="PF14287">
    <property type="entry name" value="DUF4368"/>
    <property type="match status" value="1"/>
</dbReference>
<keyword evidence="3" id="KW-0175">Coiled coil</keyword>
<keyword evidence="2" id="KW-0233">DNA recombination</keyword>
<dbReference type="AlphaFoldDB" id="A0A645BJ32"/>
<dbReference type="InterPro" id="IPR025827">
    <property type="entry name" value="Zn_ribbon_recom_dom"/>
</dbReference>
<dbReference type="Gene3D" id="3.90.1750.20">
    <property type="entry name" value="Putative Large Serine Recombinase, Chain B, Domain 2"/>
    <property type="match status" value="1"/>
</dbReference>
<gene>
    <name evidence="6" type="ORF">SDC9_112262</name>
</gene>
<feature type="domain" description="DUF4368" evidence="5">
    <location>
        <begin position="189"/>
        <end position="253"/>
    </location>
</feature>
<dbReference type="GO" id="GO:0000150">
    <property type="term" value="F:DNA strand exchange activity"/>
    <property type="evidence" value="ECO:0007669"/>
    <property type="project" value="TreeGrafter"/>
</dbReference>
<dbReference type="PANTHER" id="PTHR30461:SF2">
    <property type="entry name" value="SERINE RECOMBINASE PINE-RELATED"/>
    <property type="match status" value="1"/>
</dbReference>
<dbReference type="InterPro" id="IPR038109">
    <property type="entry name" value="DNA_bind_recomb_sf"/>
</dbReference>
<dbReference type="InterPro" id="IPR050639">
    <property type="entry name" value="SSR_resolvase"/>
</dbReference>
<reference evidence="6" key="1">
    <citation type="submission" date="2019-08" db="EMBL/GenBank/DDBJ databases">
        <authorList>
            <person name="Kucharzyk K."/>
            <person name="Murdoch R.W."/>
            <person name="Higgins S."/>
            <person name="Loffler F."/>
        </authorList>
    </citation>
    <scope>NUCLEOTIDE SEQUENCE</scope>
</reference>
<evidence type="ECO:0000256" key="1">
    <source>
        <dbReference type="ARBA" id="ARBA00023125"/>
    </source>
</evidence>